<feature type="transmembrane region" description="Helical" evidence="1">
    <location>
        <begin position="42"/>
        <end position="61"/>
    </location>
</feature>
<feature type="transmembrane region" description="Helical" evidence="1">
    <location>
        <begin position="67"/>
        <end position="90"/>
    </location>
</feature>
<evidence type="ECO:0000313" key="3">
    <source>
        <dbReference type="Proteomes" id="UP000821866"/>
    </source>
</evidence>
<keyword evidence="1" id="KW-0472">Membrane</keyword>
<sequence>MVPCLASSHYSGSAQGLGRVSWCPQTWWSCIATLTSTGPRRAGVSFAGAALSSILLPPLIGRLLDKYGLQGTMLIVGALVLNALAGSIAVRSTPSFPRPPHHPLFSTTLGTTPATSRCSSCDNSASKNPVTDFFSTDLLAVAERHYRFWAATALV</sequence>
<accession>A0A9J6F8Q2</accession>
<evidence type="ECO:0000256" key="1">
    <source>
        <dbReference type="SAM" id="Phobius"/>
    </source>
</evidence>
<comment type="caution">
    <text evidence="2">The sequence shown here is derived from an EMBL/GenBank/DDBJ whole genome shotgun (WGS) entry which is preliminary data.</text>
</comment>
<gene>
    <name evidence="2" type="ORF">HPB51_023855</name>
</gene>
<dbReference type="EMBL" id="JABSTU010000001">
    <property type="protein sequence ID" value="KAH8042527.1"/>
    <property type="molecule type" value="Genomic_DNA"/>
</dbReference>
<dbReference type="SUPFAM" id="SSF103473">
    <property type="entry name" value="MFS general substrate transporter"/>
    <property type="match status" value="1"/>
</dbReference>
<evidence type="ECO:0000313" key="2">
    <source>
        <dbReference type="EMBL" id="KAH8042527.1"/>
    </source>
</evidence>
<protein>
    <recommendedName>
        <fullName evidence="4">Monocarboxylate transporter</fullName>
    </recommendedName>
</protein>
<dbReference type="InterPro" id="IPR036259">
    <property type="entry name" value="MFS_trans_sf"/>
</dbReference>
<keyword evidence="3" id="KW-1185">Reference proteome</keyword>
<reference evidence="2" key="1">
    <citation type="journal article" date="2020" name="Cell">
        <title>Large-Scale Comparative Analyses of Tick Genomes Elucidate Their Genetic Diversity and Vector Capacities.</title>
        <authorList>
            <consortium name="Tick Genome and Microbiome Consortium (TIGMIC)"/>
            <person name="Jia N."/>
            <person name="Wang J."/>
            <person name="Shi W."/>
            <person name="Du L."/>
            <person name="Sun Y."/>
            <person name="Zhan W."/>
            <person name="Jiang J.F."/>
            <person name="Wang Q."/>
            <person name="Zhang B."/>
            <person name="Ji P."/>
            <person name="Bell-Sakyi L."/>
            <person name="Cui X.M."/>
            <person name="Yuan T.T."/>
            <person name="Jiang B.G."/>
            <person name="Yang W.F."/>
            <person name="Lam T.T."/>
            <person name="Chang Q.C."/>
            <person name="Ding S.J."/>
            <person name="Wang X.J."/>
            <person name="Zhu J.G."/>
            <person name="Ruan X.D."/>
            <person name="Zhao L."/>
            <person name="Wei J.T."/>
            <person name="Ye R.Z."/>
            <person name="Que T.C."/>
            <person name="Du C.H."/>
            <person name="Zhou Y.H."/>
            <person name="Cheng J.X."/>
            <person name="Dai P.F."/>
            <person name="Guo W.B."/>
            <person name="Han X.H."/>
            <person name="Huang E.J."/>
            <person name="Li L.F."/>
            <person name="Wei W."/>
            <person name="Gao Y.C."/>
            <person name="Liu J.Z."/>
            <person name="Shao H.Z."/>
            <person name="Wang X."/>
            <person name="Wang C.C."/>
            <person name="Yang T.C."/>
            <person name="Huo Q.B."/>
            <person name="Li W."/>
            <person name="Chen H.Y."/>
            <person name="Chen S.E."/>
            <person name="Zhou L.G."/>
            <person name="Ni X.B."/>
            <person name="Tian J.H."/>
            <person name="Sheng Y."/>
            <person name="Liu T."/>
            <person name="Pan Y.S."/>
            <person name="Xia L.Y."/>
            <person name="Li J."/>
            <person name="Zhao F."/>
            <person name="Cao W.C."/>
        </authorList>
    </citation>
    <scope>NUCLEOTIDE SEQUENCE</scope>
    <source>
        <strain evidence="2">Rmic-2018</strain>
    </source>
</reference>
<dbReference type="AlphaFoldDB" id="A0A9J6F8Q2"/>
<keyword evidence="1" id="KW-1133">Transmembrane helix</keyword>
<dbReference type="Proteomes" id="UP000821866">
    <property type="component" value="Chromosome 1"/>
</dbReference>
<name>A0A9J6F8Q2_RHIMP</name>
<evidence type="ECO:0008006" key="4">
    <source>
        <dbReference type="Google" id="ProtNLM"/>
    </source>
</evidence>
<dbReference type="VEuPathDB" id="VectorBase:LOC119179196"/>
<keyword evidence="1" id="KW-0812">Transmembrane</keyword>
<proteinExistence type="predicted"/>
<organism evidence="2 3">
    <name type="scientific">Rhipicephalus microplus</name>
    <name type="common">Cattle tick</name>
    <name type="synonym">Boophilus microplus</name>
    <dbReference type="NCBI Taxonomy" id="6941"/>
    <lineage>
        <taxon>Eukaryota</taxon>
        <taxon>Metazoa</taxon>
        <taxon>Ecdysozoa</taxon>
        <taxon>Arthropoda</taxon>
        <taxon>Chelicerata</taxon>
        <taxon>Arachnida</taxon>
        <taxon>Acari</taxon>
        <taxon>Parasitiformes</taxon>
        <taxon>Ixodida</taxon>
        <taxon>Ixodoidea</taxon>
        <taxon>Ixodidae</taxon>
        <taxon>Rhipicephalinae</taxon>
        <taxon>Rhipicephalus</taxon>
        <taxon>Boophilus</taxon>
    </lineage>
</organism>
<reference evidence="2" key="2">
    <citation type="submission" date="2021-09" db="EMBL/GenBank/DDBJ databases">
        <authorList>
            <person name="Jia N."/>
            <person name="Wang J."/>
            <person name="Shi W."/>
            <person name="Du L."/>
            <person name="Sun Y."/>
            <person name="Zhan W."/>
            <person name="Jiang J."/>
            <person name="Wang Q."/>
            <person name="Zhang B."/>
            <person name="Ji P."/>
            <person name="Sakyi L.B."/>
            <person name="Cui X."/>
            <person name="Yuan T."/>
            <person name="Jiang B."/>
            <person name="Yang W."/>
            <person name="Lam T.T.-Y."/>
            <person name="Chang Q."/>
            <person name="Ding S."/>
            <person name="Wang X."/>
            <person name="Zhu J."/>
            <person name="Ruan X."/>
            <person name="Zhao L."/>
            <person name="Wei J."/>
            <person name="Que T."/>
            <person name="Du C."/>
            <person name="Cheng J."/>
            <person name="Dai P."/>
            <person name="Han X."/>
            <person name="Huang E."/>
            <person name="Gao Y."/>
            <person name="Liu J."/>
            <person name="Shao H."/>
            <person name="Ye R."/>
            <person name="Li L."/>
            <person name="Wei W."/>
            <person name="Wang X."/>
            <person name="Wang C."/>
            <person name="Huo Q."/>
            <person name="Li W."/>
            <person name="Guo W."/>
            <person name="Chen H."/>
            <person name="Chen S."/>
            <person name="Zhou L."/>
            <person name="Zhou L."/>
            <person name="Ni X."/>
            <person name="Tian J."/>
            <person name="Zhou Y."/>
            <person name="Sheng Y."/>
            <person name="Liu T."/>
            <person name="Pan Y."/>
            <person name="Xia L."/>
            <person name="Li J."/>
            <person name="Zhao F."/>
            <person name="Cao W."/>
        </authorList>
    </citation>
    <scope>NUCLEOTIDE SEQUENCE</scope>
    <source>
        <strain evidence="2">Rmic-2018</strain>
        <tissue evidence="2">Larvae</tissue>
    </source>
</reference>